<keyword evidence="3" id="KW-1185">Reference proteome</keyword>
<accession>A0A836CMU9</accession>
<comment type="caution">
    <text evidence="2">The sequence shown here is derived from an EMBL/GenBank/DDBJ whole genome shotgun (WGS) entry which is preliminary data.</text>
</comment>
<evidence type="ECO:0000313" key="2">
    <source>
        <dbReference type="EMBL" id="KAG5191184.1"/>
    </source>
</evidence>
<dbReference type="AlphaFoldDB" id="A0A836CMU9"/>
<gene>
    <name evidence="2" type="ORF">JKP88DRAFT_231522</name>
</gene>
<dbReference type="EMBL" id="JAFCMP010000023">
    <property type="protein sequence ID" value="KAG5191184.1"/>
    <property type="molecule type" value="Genomic_DNA"/>
</dbReference>
<feature type="region of interest" description="Disordered" evidence="1">
    <location>
        <begin position="75"/>
        <end position="115"/>
    </location>
</feature>
<reference evidence="2" key="1">
    <citation type="submission" date="2021-02" db="EMBL/GenBank/DDBJ databases">
        <title>First Annotated Genome of the Yellow-green Alga Tribonema minus.</title>
        <authorList>
            <person name="Mahan K.M."/>
        </authorList>
    </citation>
    <scope>NUCLEOTIDE SEQUENCE</scope>
    <source>
        <strain evidence="2">UTEX B ZZ1240</strain>
    </source>
</reference>
<name>A0A836CMU9_9STRA</name>
<evidence type="ECO:0000256" key="1">
    <source>
        <dbReference type="SAM" id="MobiDB-lite"/>
    </source>
</evidence>
<proteinExistence type="predicted"/>
<dbReference type="OrthoDB" id="10643975at2759"/>
<organism evidence="2 3">
    <name type="scientific">Tribonema minus</name>
    <dbReference type="NCBI Taxonomy" id="303371"/>
    <lineage>
        <taxon>Eukaryota</taxon>
        <taxon>Sar</taxon>
        <taxon>Stramenopiles</taxon>
        <taxon>Ochrophyta</taxon>
        <taxon>PX clade</taxon>
        <taxon>Xanthophyceae</taxon>
        <taxon>Tribonematales</taxon>
        <taxon>Tribonemataceae</taxon>
        <taxon>Tribonema</taxon>
    </lineage>
</organism>
<sequence>MFYGAQLQSIVVITDAHCSRCTGYVSACVALALLIQGVVWWADSALGLLLACYIIFDGVSNMQAARAEWQTLKDAPGAAPTNGTGGARSEPLLSAPERDEFAQEQGHMGSQSIVF</sequence>
<dbReference type="Proteomes" id="UP000664859">
    <property type="component" value="Unassembled WGS sequence"/>
</dbReference>
<evidence type="ECO:0000313" key="3">
    <source>
        <dbReference type="Proteomes" id="UP000664859"/>
    </source>
</evidence>
<protein>
    <submittedName>
        <fullName evidence="2">Uncharacterized protein</fullName>
    </submittedName>
</protein>